<dbReference type="PANTHER" id="PTHR31579:SF1">
    <property type="entry name" value="OS03G0796600 PROTEIN"/>
    <property type="match status" value="1"/>
</dbReference>
<dbReference type="Proteomes" id="UP000236333">
    <property type="component" value="Unassembled WGS sequence"/>
</dbReference>
<dbReference type="EMBL" id="PGGS01000126">
    <property type="protein sequence ID" value="PNH08504.1"/>
    <property type="molecule type" value="Genomic_DNA"/>
</dbReference>
<evidence type="ECO:0000313" key="1">
    <source>
        <dbReference type="EMBL" id="PNH08504.1"/>
    </source>
</evidence>
<dbReference type="PANTHER" id="PTHR31579">
    <property type="entry name" value="OS03G0796600 PROTEIN"/>
    <property type="match status" value="1"/>
</dbReference>
<dbReference type="Pfam" id="PF04720">
    <property type="entry name" value="PDDEXK_6"/>
    <property type="match status" value="1"/>
</dbReference>
<comment type="caution">
    <text evidence="1">The sequence shown here is derived from an EMBL/GenBank/DDBJ whole genome shotgun (WGS) entry which is preliminary data.</text>
</comment>
<dbReference type="AlphaFoldDB" id="A0A2J8A7J3"/>
<evidence type="ECO:0000313" key="2">
    <source>
        <dbReference type="Proteomes" id="UP000236333"/>
    </source>
</evidence>
<organism evidence="1 2">
    <name type="scientific">Tetrabaena socialis</name>
    <dbReference type="NCBI Taxonomy" id="47790"/>
    <lineage>
        <taxon>Eukaryota</taxon>
        <taxon>Viridiplantae</taxon>
        <taxon>Chlorophyta</taxon>
        <taxon>core chlorophytes</taxon>
        <taxon>Chlorophyceae</taxon>
        <taxon>CS clade</taxon>
        <taxon>Chlamydomonadales</taxon>
        <taxon>Tetrabaenaceae</taxon>
        <taxon>Tetrabaena</taxon>
    </lineage>
</organism>
<protein>
    <submittedName>
        <fullName evidence="1">Uncharacterized protein</fullName>
    </submittedName>
</protein>
<dbReference type="OrthoDB" id="691424at2759"/>
<sequence length="388" mass="41722">MTAYMACVDRTTASESVFSDEDAPIISSSVPSVSECSQRGGTLGRIFKVPSLVFDIELEDNGIGAHWQDEDWEEEEVVSEIQRFVQPTSHTEARLLSDVKCGVTHARDDTPRLVSILTALGYRCSLRTALGGGDGADCLRNLRHTFISCETAGVNGGPARRYVVDAQFRDQFIIAKTTARYASILAAIPQVFVGPEEHLVLLVNFLCSEMSTAFRQLGSVLPPWRHASSMLSKWKPRKSMDDGAAAAVRQQVHGGGAVGLENGGAIAVGGGGFAVAAALPTGAVAVPPPPPQPLTAAPQLQWPSKVAPPHAHQHSQHHLQQQQVLLQQAQLQHQQRTPWQQQAAVFHQQLGGFNSGPSEGSRRQSFEPQRVIFGGNFAPIIPTPAPAS</sequence>
<dbReference type="InterPro" id="IPR006502">
    <property type="entry name" value="PDDEXK-like"/>
</dbReference>
<accession>A0A2J8A7J3</accession>
<name>A0A2J8A7J3_9CHLO</name>
<proteinExistence type="predicted"/>
<reference evidence="1 2" key="1">
    <citation type="journal article" date="2017" name="Mol. Biol. Evol.">
        <title>The 4-celled Tetrabaena socialis nuclear genome reveals the essential components for genetic control of cell number at the origin of multicellularity in the volvocine lineage.</title>
        <authorList>
            <person name="Featherston J."/>
            <person name="Arakaki Y."/>
            <person name="Hanschen E.R."/>
            <person name="Ferris P.J."/>
            <person name="Michod R.E."/>
            <person name="Olson B.J.S.C."/>
            <person name="Nozaki H."/>
            <person name="Durand P.M."/>
        </authorList>
    </citation>
    <scope>NUCLEOTIDE SEQUENCE [LARGE SCALE GENOMIC DNA]</scope>
    <source>
        <strain evidence="1 2">NIES-571</strain>
    </source>
</reference>
<keyword evidence="2" id="KW-1185">Reference proteome</keyword>
<gene>
    <name evidence="1" type="ORF">TSOC_004936</name>
</gene>